<name>F4KW27_HALH1</name>
<dbReference type="Proteomes" id="UP000008461">
    <property type="component" value="Chromosome"/>
</dbReference>
<reference key="2">
    <citation type="submission" date="2011-04" db="EMBL/GenBank/DDBJ databases">
        <title>Complete sequence of chromosome of Haliscomenobacter hydrossis DSM 1100.</title>
        <authorList>
            <consortium name="US DOE Joint Genome Institute (JGI-PGF)"/>
            <person name="Lucas S."/>
            <person name="Han J."/>
            <person name="Lapidus A."/>
            <person name="Bruce D."/>
            <person name="Goodwin L."/>
            <person name="Pitluck S."/>
            <person name="Peters L."/>
            <person name="Kyrpides N."/>
            <person name="Mavromatis K."/>
            <person name="Ivanova N."/>
            <person name="Ovchinnikova G."/>
            <person name="Pagani I."/>
            <person name="Daligault H."/>
            <person name="Detter J.C."/>
            <person name="Han C."/>
            <person name="Land M."/>
            <person name="Hauser L."/>
            <person name="Markowitz V."/>
            <person name="Cheng J.-F."/>
            <person name="Hugenholtz P."/>
            <person name="Woyke T."/>
            <person name="Wu D."/>
            <person name="Verbarg S."/>
            <person name="Frueling A."/>
            <person name="Brambilla E."/>
            <person name="Klenk H.-P."/>
            <person name="Eisen J.A."/>
        </authorList>
    </citation>
    <scope>NUCLEOTIDE SEQUENCE</scope>
    <source>
        <strain>DSM 1100</strain>
    </source>
</reference>
<feature type="domain" description="Secretion system C-terminal sorting" evidence="2">
    <location>
        <begin position="87"/>
        <end position="154"/>
    </location>
</feature>
<keyword evidence="1" id="KW-0732">Signal</keyword>
<dbReference type="EMBL" id="CP002691">
    <property type="protein sequence ID" value="AEE48225.1"/>
    <property type="molecule type" value="Genomic_DNA"/>
</dbReference>
<keyword evidence="4" id="KW-1185">Reference proteome</keyword>
<dbReference type="AlphaFoldDB" id="F4KW27"/>
<evidence type="ECO:0000259" key="2">
    <source>
        <dbReference type="Pfam" id="PF18962"/>
    </source>
</evidence>
<feature type="signal peptide" evidence="1">
    <location>
        <begin position="1"/>
        <end position="21"/>
    </location>
</feature>
<evidence type="ECO:0000313" key="4">
    <source>
        <dbReference type="Proteomes" id="UP000008461"/>
    </source>
</evidence>
<accession>F4KW27</accession>
<dbReference type="Pfam" id="PF18962">
    <property type="entry name" value="Por_Secre_tail"/>
    <property type="match status" value="1"/>
</dbReference>
<protein>
    <recommendedName>
        <fullName evidence="2">Secretion system C-terminal sorting domain-containing protein</fullName>
    </recommendedName>
</protein>
<gene>
    <name evidence="3" type="ordered locus">Halhy_0313</name>
</gene>
<dbReference type="KEGG" id="hhy:Halhy_0313"/>
<dbReference type="eggNOG" id="ENOG50339ZC">
    <property type="taxonomic scope" value="Bacteria"/>
</dbReference>
<proteinExistence type="predicted"/>
<reference evidence="3 4" key="1">
    <citation type="journal article" date="2011" name="Stand. Genomic Sci.">
        <title>Complete genome sequence of Haliscomenobacter hydrossis type strain (O).</title>
        <authorList>
            <consortium name="US DOE Joint Genome Institute (JGI-PGF)"/>
            <person name="Daligault H."/>
            <person name="Lapidus A."/>
            <person name="Zeytun A."/>
            <person name="Nolan M."/>
            <person name="Lucas S."/>
            <person name="Del Rio T.G."/>
            <person name="Tice H."/>
            <person name="Cheng J.F."/>
            <person name="Tapia R."/>
            <person name="Han C."/>
            <person name="Goodwin L."/>
            <person name="Pitluck S."/>
            <person name="Liolios K."/>
            <person name="Pagani I."/>
            <person name="Ivanova N."/>
            <person name="Huntemann M."/>
            <person name="Mavromatis K."/>
            <person name="Mikhailova N."/>
            <person name="Pati A."/>
            <person name="Chen A."/>
            <person name="Palaniappan K."/>
            <person name="Land M."/>
            <person name="Hauser L."/>
            <person name="Brambilla E.M."/>
            <person name="Rohde M."/>
            <person name="Verbarg S."/>
            <person name="Goker M."/>
            <person name="Bristow J."/>
            <person name="Eisen J.A."/>
            <person name="Markowitz V."/>
            <person name="Hugenholtz P."/>
            <person name="Kyrpides N.C."/>
            <person name="Klenk H.P."/>
            <person name="Woyke T."/>
        </authorList>
    </citation>
    <scope>NUCLEOTIDE SEQUENCE [LARGE SCALE GENOMIC DNA]</scope>
    <source>
        <strain evidence="4">ATCC 27775 / DSM 1100 / LMG 10767 / O</strain>
    </source>
</reference>
<dbReference type="InterPro" id="IPR026444">
    <property type="entry name" value="Secre_tail"/>
</dbReference>
<evidence type="ECO:0000256" key="1">
    <source>
        <dbReference type="SAM" id="SignalP"/>
    </source>
</evidence>
<dbReference type="OrthoDB" id="1522095at2"/>
<feature type="chain" id="PRO_5003310314" description="Secretion system C-terminal sorting domain-containing protein" evidence="1">
    <location>
        <begin position="22"/>
        <end position="163"/>
    </location>
</feature>
<sequence>MKRHSLFLVGALVFSAVLGKAQSLSPEVISTAGGKMQAGSIQLAWTLGETAVARWNTPQGMVTEGFHQPVLEVTLLPEYTAPTVRIAPNPVQSTLNVQLQEQTKQILFANLVDVQGRVLIKRTTLQLGNTELDLSNLPAGMYFLNVMHQNGKTLEVFKVVKTR</sequence>
<dbReference type="RefSeq" id="WP_013762789.1">
    <property type="nucleotide sequence ID" value="NC_015510.1"/>
</dbReference>
<evidence type="ECO:0000313" key="3">
    <source>
        <dbReference type="EMBL" id="AEE48225.1"/>
    </source>
</evidence>
<dbReference type="HOGENOM" id="CLU_1624818_0_0_10"/>
<organism evidence="3 4">
    <name type="scientific">Haliscomenobacter hydrossis (strain ATCC 27775 / DSM 1100 / LMG 10767 / O)</name>
    <dbReference type="NCBI Taxonomy" id="760192"/>
    <lineage>
        <taxon>Bacteria</taxon>
        <taxon>Pseudomonadati</taxon>
        <taxon>Bacteroidota</taxon>
        <taxon>Saprospiria</taxon>
        <taxon>Saprospirales</taxon>
        <taxon>Haliscomenobacteraceae</taxon>
        <taxon>Haliscomenobacter</taxon>
    </lineage>
</organism>
<dbReference type="NCBIfam" id="TIGR04183">
    <property type="entry name" value="Por_Secre_tail"/>
    <property type="match status" value="1"/>
</dbReference>
<dbReference type="STRING" id="760192.Halhy_0313"/>